<sequence length="643" mass="73113">LPAEISRLSALRVLSATGNQLKELPETIQELENLQCLHLNENCLRELPLFLSKLRRLEIVDATGNGIDSWKKGFGEQLLELRLDENRLSTLPKSLSCMKNLKVLELGDNNLTSLPDDIGSLMKLEILNLSQNNMTELPASIGDLPSLKILDLSGNHIEDLPESFQSAGVIESFFMEKNYVKTLPSWCGSLCNIVNLGMADNQLVGNPLPDNFGSVSGKSLRTLDLSGNNISQLPDSVGELKHLEKLQLGSTICELERRAFQNGNWLHSLPNSFGWMINLQKLHLDENLLTELPENFGSLENLEWADFGQNRLRKLPESFCSLTRLWFLQLSFANLTNLQTLDLFHNELTKIPKQLLNLKKLLRLDLDKNQFKLKAEKVPKLTKQVKYPSRDPNLKNNWRGKTREDYVEPDEEKTVQILNEVDEEEEDYQDDDTDEEEITYSEAALEFAMKRSLSIWKSHEGPDERKVKNRNQITNTSIPSFTTYQSTSSQKREETIMECSKGFYSEIFEDADVSFPKESNLKNLDTKENHPDVTVGSVPQHDEISSNSNLDVTEDWDEEIQDSLAYNVVLETFKERSRNKVFFQNQLQNLLYSYPPACQAFTKTANYESAVYCSPISAACSMPFLCPSNKDTAGQFDDADEDD</sequence>
<dbReference type="SMART" id="SM00364">
    <property type="entry name" value="LRR_BAC"/>
    <property type="match status" value="10"/>
</dbReference>
<reference evidence="4 5" key="1">
    <citation type="submission" date="2022-05" db="EMBL/GenBank/DDBJ databases">
        <authorList>
            <consortium name="Genoscope - CEA"/>
            <person name="William W."/>
        </authorList>
    </citation>
    <scope>NUCLEOTIDE SEQUENCE [LARGE SCALE GENOMIC DNA]</scope>
</reference>
<dbReference type="InterPro" id="IPR032675">
    <property type="entry name" value="LRR_dom_sf"/>
</dbReference>
<proteinExistence type="predicted"/>
<keyword evidence="2" id="KW-0677">Repeat</keyword>
<keyword evidence="1" id="KW-0433">Leucine-rich repeat</keyword>
<gene>
    <name evidence="4" type="ORF">PEVE_00007227</name>
</gene>
<evidence type="ECO:0000256" key="2">
    <source>
        <dbReference type="ARBA" id="ARBA00022737"/>
    </source>
</evidence>
<evidence type="ECO:0000256" key="1">
    <source>
        <dbReference type="ARBA" id="ARBA00022614"/>
    </source>
</evidence>
<feature type="region of interest" description="Disordered" evidence="3">
    <location>
        <begin position="389"/>
        <end position="410"/>
    </location>
</feature>
<comment type="caution">
    <text evidence="4">The sequence shown here is derived from an EMBL/GenBank/DDBJ whole genome shotgun (WGS) entry which is preliminary data.</text>
</comment>
<dbReference type="PRINTS" id="PR00019">
    <property type="entry name" value="LEURICHRPT"/>
</dbReference>
<dbReference type="Pfam" id="PF13855">
    <property type="entry name" value="LRR_8"/>
    <property type="match status" value="2"/>
</dbReference>
<dbReference type="SMART" id="SM00365">
    <property type="entry name" value="LRR_SD22"/>
    <property type="match status" value="4"/>
</dbReference>
<dbReference type="PANTHER" id="PTHR48051:SF54">
    <property type="entry name" value="LEUCINE-RICH REPEAT-CONTAINING PROTEIN"/>
    <property type="match status" value="1"/>
</dbReference>
<evidence type="ECO:0000256" key="3">
    <source>
        <dbReference type="SAM" id="MobiDB-lite"/>
    </source>
</evidence>
<accession>A0ABN8LYA5</accession>
<dbReference type="InterPro" id="IPR001611">
    <property type="entry name" value="Leu-rich_rpt"/>
</dbReference>
<dbReference type="EMBL" id="CALNXI010000148">
    <property type="protein sequence ID" value="CAH3020454.1"/>
    <property type="molecule type" value="Genomic_DNA"/>
</dbReference>
<dbReference type="Proteomes" id="UP001159427">
    <property type="component" value="Unassembled WGS sequence"/>
</dbReference>
<dbReference type="PROSITE" id="PS51450">
    <property type="entry name" value="LRR"/>
    <property type="match status" value="6"/>
</dbReference>
<dbReference type="Pfam" id="PF00560">
    <property type="entry name" value="LRR_1"/>
    <property type="match status" value="2"/>
</dbReference>
<dbReference type="InterPro" id="IPR003591">
    <property type="entry name" value="Leu-rich_rpt_typical-subtyp"/>
</dbReference>
<protein>
    <submittedName>
        <fullName evidence="4">Uncharacterized protein</fullName>
    </submittedName>
</protein>
<evidence type="ECO:0000313" key="5">
    <source>
        <dbReference type="Proteomes" id="UP001159427"/>
    </source>
</evidence>
<name>A0ABN8LYA5_9CNID</name>
<dbReference type="Gene3D" id="3.80.10.10">
    <property type="entry name" value="Ribonuclease Inhibitor"/>
    <property type="match status" value="4"/>
</dbReference>
<evidence type="ECO:0000313" key="4">
    <source>
        <dbReference type="EMBL" id="CAH3020454.1"/>
    </source>
</evidence>
<keyword evidence="5" id="KW-1185">Reference proteome</keyword>
<dbReference type="InterPro" id="IPR050216">
    <property type="entry name" value="LRR_domain-containing"/>
</dbReference>
<dbReference type="PANTHER" id="PTHR48051">
    <property type="match status" value="1"/>
</dbReference>
<dbReference type="SUPFAM" id="SSF52058">
    <property type="entry name" value="L domain-like"/>
    <property type="match status" value="2"/>
</dbReference>
<dbReference type="SMART" id="SM00369">
    <property type="entry name" value="LRR_TYP"/>
    <property type="match status" value="10"/>
</dbReference>
<organism evidence="4 5">
    <name type="scientific">Porites evermanni</name>
    <dbReference type="NCBI Taxonomy" id="104178"/>
    <lineage>
        <taxon>Eukaryota</taxon>
        <taxon>Metazoa</taxon>
        <taxon>Cnidaria</taxon>
        <taxon>Anthozoa</taxon>
        <taxon>Hexacorallia</taxon>
        <taxon>Scleractinia</taxon>
        <taxon>Fungiina</taxon>
        <taxon>Poritidae</taxon>
        <taxon>Porites</taxon>
    </lineage>
</organism>
<feature type="non-terminal residue" evidence="4">
    <location>
        <position position="1"/>
    </location>
</feature>